<evidence type="ECO:0000256" key="3">
    <source>
        <dbReference type="ARBA" id="ARBA00022458"/>
    </source>
</evidence>
<keyword evidence="2" id="KW-0813">Transport</keyword>
<dbReference type="PANTHER" id="PTHR42711:SF5">
    <property type="entry name" value="ABC TRANSPORTER ATP-BINDING PROTEIN NATA"/>
    <property type="match status" value="1"/>
</dbReference>
<dbReference type="RefSeq" id="WP_100923266.1">
    <property type="nucleotide sequence ID" value="NZ_CP020372.1"/>
</dbReference>
<keyword evidence="7" id="KW-0614">Plasmid</keyword>
<dbReference type="Proteomes" id="UP000232638">
    <property type="component" value="Plasmid pTs485"/>
</dbReference>
<dbReference type="InterPro" id="IPR027417">
    <property type="entry name" value="P-loop_NTPase"/>
</dbReference>
<keyword evidence="4" id="KW-0547">Nucleotide-binding</keyword>
<dbReference type="InterPro" id="IPR050763">
    <property type="entry name" value="ABC_transporter_ATP-binding"/>
</dbReference>
<feature type="domain" description="ABC transporter" evidence="6">
    <location>
        <begin position="23"/>
        <end position="253"/>
    </location>
</feature>
<reference evidence="7 8" key="1">
    <citation type="submission" date="2017-03" db="EMBL/GenBank/DDBJ databases">
        <title>Complete genome sequence of Candidatus 'Thiodictyon syntrophicum' sp. nov. strain Cad16T, a photolithoautotroph purple sulfur bacterium isolated from an alpine meromictic lake.</title>
        <authorList>
            <person name="Luedin S.M."/>
            <person name="Pothier J.F."/>
            <person name="Danza F."/>
            <person name="Storelli N."/>
            <person name="Wittwer M."/>
            <person name="Tonolla M."/>
        </authorList>
    </citation>
    <scope>NUCLEOTIDE SEQUENCE [LARGE SCALE GENOMIC DNA]</scope>
    <source>
        <strain evidence="7 8">Cad16T</strain>
        <plasmid evidence="8">Plasmid pts485</plasmid>
    </source>
</reference>
<dbReference type="GO" id="GO:0016887">
    <property type="term" value="F:ATP hydrolysis activity"/>
    <property type="evidence" value="ECO:0007669"/>
    <property type="project" value="InterPro"/>
</dbReference>
<dbReference type="AlphaFoldDB" id="A0A2K8UJK3"/>
<dbReference type="PROSITE" id="PS50893">
    <property type="entry name" value="ABC_TRANSPORTER_2"/>
    <property type="match status" value="1"/>
</dbReference>
<dbReference type="Pfam" id="PF00005">
    <property type="entry name" value="ABC_tran"/>
    <property type="match status" value="1"/>
</dbReference>
<dbReference type="OrthoDB" id="9781337at2"/>
<dbReference type="SUPFAM" id="SSF52540">
    <property type="entry name" value="P-loop containing nucleoside triphosphate hydrolases"/>
    <property type="match status" value="1"/>
</dbReference>
<evidence type="ECO:0000256" key="1">
    <source>
        <dbReference type="ARBA" id="ARBA00005417"/>
    </source>
</evidence>
<evidence type="ECO:0000256" key="4">
    <source>
        <dbReference type="ARBA" id="ARBA00022741"/>
    </source>
</evidence>
<dbReference type="NCBIfam" id="TIGR03864">
    <property type="entry name" value="PQQ_ABC_ATP"/>
    <property type="match status" value="1"/>
</dbReference>
<keyword evidence="3" id="KW-0536">Nodulation</keyword>
<evidence type="ECO:0000259" key="6">
    <source>
        <dbReference type="PROSITE" id="PS50893"/>
    </source>
</evidence>
<dbReference type="PROSITE" id="PS00211">
    <property type="entry name" value="ABC_TRANSPORTER_1"/>
    <property type="match status" value="1"/>
</dbReference>
<organism evidence="7 8">
    <name type="scientific">Candidatus Thiodictyon syntrophicum</name>
    <dbReference type="NCBI Taxonomy" id="1166950"/>
    <lineage>
        <taxon>Bacteria</taxon>
        <taxon>Pseudomonadati</taxon>
        <taxon>Pseudomonadota</taxon>
        <taxon>Gammaproteobacteria</taxon>
        <taxon>Chromatiales</taxon>
        <taxon>Chromatiaceae</taxon>
        <taxon>Thiodictyon</taxon>
    </lineage>
</organism>
<dbReference type="EMBL" id="CP020372">
    <property type="protein sequence ID" value="AUB85659.1"/>
    <property type="molecule type" value="Genomic_DNA"/>
</dbReference>
<evidence type="ECO:0000256" key="2">
    <source>
        <dbReference type="ARBA" id="ARBA00022448"/>
    </source>
</evidence>
<name>A0A2K8UJK3_9GAMM</name>
<keyword evidence="5 7" id="KW-0067">ATP-binding</keyword>
<dbReference type="InterPro" id="IPR017871">
    <property type="entry name" value="ABC_transporter-like_CS"/>
</dbReference>
<keyword evidence="8" id="KW-1185">Reference proteome</keyword>
<evidence type="ECO:0000313" key="7">
    <source>
        <dbReference type="EMBL" id="AUB85659.1"/>
    </source>
</evidence>
<sequence length="263" mass="28315">MSADSDRGQDDRPGSTTADDVALEVCDIAFAYPGREVLAGVSFGVPPGGFCVLLGVNGAGKTTLFSLITRLFLCRTGSIRILGQDLSRQGARALAALGVVFQQPTLDLDLTLRQNLRYHCALHGLDPAAMRPRIESALAGVDLSERAGERARQLSGGQRRRLELARALLHRPRVLLADEPTVGLDVHSRQAIIAQVRARCREDGVAVLWATHLVDEVEPTDQVVLLHRGRVLHRGTAARLLTDTGSATVHQAFNRLTGAQEAA</sequence>
<dbReference type="Gene3D" id="3.40.50.300">
    <property type="entry name" value="P-loop containing nucleotide triphosphate hydrolases"/>
    <property type="match status" value="1"/>
</dbReference>
<evidence type="ECO:0000313" key="8">
    <source>
        <dbReference type="Proteomes" id="UP000232638"/>
    </source>
</evidence>
<dbReference type="InterPro" id="IPR022467">
    <property type="entry name" value="ABC_transprt_ATP-bd_su_PQQ"/>
</dbReference>
<accession>A0A2K8UJK3</accession>
<dbReference type="InterPro" id="IPR003593">
    <property type="entry name" value="AAA+_ATPase"/>
</dbReference>
<dbReference type="InterPro" id="IPR003439">
    <property type="entry name" value="ABC_transporter-like_ATP-bd"/>
</dbReference>
<gene>
    <name evidence="7" type="ORF">THSYN_32715</name>
</gene>
<dbReference type="GO" id="GO:0005524">
    <property type="term" value="F:ATP binding"/>
    <property type="evidence" value="ECO:0007669"/>
    <property type="project" value="UniProtKB-KW"/>
</dbReference>
<dbReference type="SMART" id="SM00382">
    <property type="entry name" value="AAA"/>
    <property type="match status" value="1"/>
</dbReference>
<dbReference type="PANTHER" id="PTHR42711">
    <property type="entry name" value="ABC TRANSPORTER ATP-BINDING PROTEIN"/>
    <property type="match status" value="1"/>
</dbReference>
<dbReference type="KEGG" id="tsy:THSYN_32715"/>
<protein>
    <submittedName>
        <fullName evidence="7">ABC transporter ATP-binding protein</fullName>
    </submittedName>
</protein>
<proteinExistence type="inferred from homology"/>
<evidence type="ECO:0000256" key="5">
    <source>
        <dbReference type="ARBA" id="ARBA00022840"/>
    </source>
</evidence>
<comment type="similarity">
    <text evidence="1">Belongs to the ABC transporter superfamily.</text>
</comment>
<geneLocation type="plasmid" evidence="8">
    <name>pts485</name>
</geneLocation>